<organism evidence="2 3">
    <name type="scientific">Steinernema glaseri</name>
    <dbReference type="NCBI Taxonomy" id="37863"/>
    <lineage>
        <taxon>Eukaryota</taxon>
        <taxon>Metazoa</taxon>
        <taxon>Ecdysozoa</taxon>
        <taxon>Nematoda</taxon>
        <taxon>Chromadorea</taxon>
        <taxon>Rhabditida</taxon>
        <taxon>Tylenchina</taxon>
        <taxon>Panagrolaimomorpha</taxon>
        <taxon>Strongyloidoidea</taxon>
        <taxon>Steinernematidae</taxon>
        <taxon>Steinernema</taxon>
    </lineage>
</organism>
<protein>
    <submittedName>
        <fullName evidence="3">Ovule protein</fullName>
    </submittedName>
</protein>
<name>A0A1I8A0I5_9BILA</name>
<dbReference type="WBParaSite" id="L893_g31471.t1">
    <property type="protein sequence ID" value="L893_g31471.t1"/>
    <property type="gene ID" value="L893_g31471"/>
</dbReference>
<evidence type="ECO:0000313" key="2">
    <source>
        <dbReference type="Proteomes" id="UP000095287"/>
    </source>
</evidence>
<evidence type="ECO:0000256" key="1">
    <source>
        <dbReference type="SAM" id="MobiDB-lite"/>
    </source>
</evidence>
<proteinExistence type="predicted"/>
<dbReference type="Proteomes" id="UP000095287">
    <property type="component" value="Unplaced"/>
</dbReference>
<reference evidence="3" key="1">
    <citation type="submission" date="2016-11" db="UniProtKB">
        <authorList>
            <consortium name="WormBaseParasite"/>
        </authorList>
    </citation>
    <scope>IDENTIFICATION</scope>
</reference>
<keyword evidence="2" id="KW-1185">Reference proteome</keyword>
<dbReference type="AlphaFoldDB" id="A0A1I8A0I5"/>
<feature type="region of interest" description="Disordered" evidence="1">
    <location>
        <begin position="29"/>
        <end position="58"/>
    </location>
</feature>
<accession>A0A1I8A0I5</accession>
<sequence>MTASMFAMSQECPLQFQFPFLMSNVSGNSQPNTIQEQQYPGQGISQQYPTGQSNSQPYTVSGTPITKVIVIRFSFVIPLCPKTRKPYSKIVLFLTMCNDDRSTRVNC</sequence>
<evidence type="ECO:0000313" key="3">
    <source>
        <dbReference type="WBParaSite" id="L893_g31471.t1"/>
    </source>
</evidence>